<dbReference type="Gene3D" id="3.40.50.1360">
    <property type="match status" value="1"/>
</dbReference>
<dbReference type="SUPFAM" id="SSF46689">
    <property type="entry name" value="Homeodomain-like"/>
    <property type="match status" value="1"/>
</dbReference>
<proteinExistence type="inferred from homology"/>
<dbReference type="GO" id="GO:0016987">
    <property type="term" value="F:sigma factor activity"/>
    <property type="evidence" value="ECO:0007669"/>
    <property type="project" value="InterPro"/>
</dbReference>
<dbReference type="InterPro" id="IPR007324">
    <property type="entry name" value="Sugar-bd_dom_put"/>
</dbReference>
<evidence type="ECO:0000256" key="3">
    <source>
        <dbReference type="ARBA" id="ARBA00023125"/>
    </source>
</evidence>
<accession>A0A916Q5P0</accession>
<dbReference type="InterPro" id="IPR001387">
    <property type="entry name" value="Cro/C1-type_HTH"/>
</dbReference>
<dbReference type="InterPro" id="IPR013249">
    <property type="entry name" value="RNA_pol_sigma70_r4_t2"/>
</dbReference>
<keyword evidence="2" id="KW-0805">Transcription regulation</keyword>
<dbReference type="GO" id="GO:0003677">
    <property type="term" value="F:DNA binding"/>
    <property type="evidence" value="ECO:0007669"/>
    <property type="project" value="UniProtKB-KW"/>
</dbReference>
<dbReference type="PROSITE" id="PS50943">
    <property type="entry name" value="HTH_CROC1"/>
    <property type="match status" value="1"/>
</dbReference>
<dbReference type="InterPro" id="IPR037171">
    <property type="entry name" value="NagB/RpiA_transferase-like"/>
</dbReference>
<evidence type="ECO:0000313" key="6">
    <source>
        <dbReference type="EMBL" id="GFO84752.1"/>
    </source>
</evidence>
<dbReference type="GO" id="GO:0006352">
    <property type="term" value="P:DNA-templated transcription initiation"/>
    <property type="evidence" value="ECO:0007669"/>
    <property type="project" value="InterPro"/>
</dbReference>
<keyword evidence="4" id="KW-0804">Transcription</keyword>
<evidence type="ECO:0000313" key="7">
    <source>
        <dbReference type="Proteomes" id="UP000613208"/>
    </source>
</evidence>
<evidence type="ECO:0000256" key="1">
    <source>
        <dbReference type="ARBA" id="ARBA00010466"/>
    </source>
</evidence>
<dbReference type="PANTHER" id="PTHR34294:SF1">
    <property type="entry name" value="TRANSCRIPTIONAL REGULATOR LSRR"/>
    <property type="match status" value="1"/>
</dbReference>
<gene>
    <name evidence="6" type="ORF">ANBU17_10990</name>
</gene>
<name>A0A916Q5P0_9FIRM</name>
<dbReference type="InterPro" id="IPR051054">
    <property type="entry name" value="SorC_transcr_regulators"/>
</dbReference>
<dbReference type="GO" id="GO:0030246">
    <property type="term" value="F:carbohydrate binding"/>
    <property type="evidence" value="ECO:0007669"/>
    <property type="project" value="InterPro"/>
</dbReference>
<feature type="domain" description="HTH cro/C1-type" evidence="5">
    <location>
        <begin position="17"/>
        <end position="37"/>
    </location>
</feature>
<sequence>MREERFIVKVVEMHYIQGLSQVEIAKKLGVSRTTISRTVAQARQRGYIEFKVNYPDDIEPGEEKLLEEKYGLKEAVIVCEKSDGDMGKEIASYAADYILRVLKKKMSIAFSNGHTLYGIADCMKEDVRLKFLNTKGIEVLPLFAEYNMPPDTDEKDRIAYSNQNVEMIAELFHGHSYHFTVPPIVSSEKIRRELLEEPCIRETMTKIQNVDMAVTGIGTLDKDSFGANVGIADESEYDRLRAKGGIGEFLLHIIDADGKVIDDSYEGRLTCIRLEDFKKIPIRIGVAYGMRKKEAIRAVLREKLVNVLITDEHVAEYLIEN</sequence>
<dbReference type="EMBL" id="BLYI01000027">
    <property type="protein sequence ID" value="GFO84752.1"/>
    <property type="molecule type" value="Genomic_DNA"/>
</dbReference>
<evidence type="ECO:0000256" key="2">
    <source>
        <dbReference type="ARBA" id="ARBA00023015"/>
    </source>
</evidence>
<dbReference type="Proteomes" id="UP000613208">
    <property type="component" value="Unassembled WGS sequence"/>
</dbReference>
<dbReference type="Pfam" id="PF04198">
    <property type="entry name" value="Sugar-bind"/>
    <property type="match status" value="1"/>
</dbReference>
<dbReference type="CDD" id="cd06171">
    <property type="entry name" value="Sigma70_r4"/>
    <property type="match status" value="1"/>
</dbReference>
<dbReference type="AlphaFoldDB" id="A0A916Q5P0"/>
<dbReference type="Gene3D" id="1.10.10.60">
    <property type="entry name" value="Homeodomain-like"/>
    <property type="match status" value="1"/>
</dbReference>
<dbReference type="Pfam" id="PF08281">
    <property type="entry name" value="Sigma70_r4_2"/>
    <property type="match status" value="1"/>
</dbReference>
<organism evidence="6 7">
    <name type="scientific">Anaerostipes butyraticus</name>
    <dbReference type="NCBI Taxonomy" id="645466"/>
    <lineage>
        <taxon>Bacteria</taxon>
        <taxon>Bacillati</taxon>
        <taxon>Bacillota</taxon>
        <taxon>Clostridia</taxon>
        <taxon>Lachnospirales</taxon>
        <taxon>Lachnospiraceae</taxon>
        <taxon>Anaerostipes</taxon>
    </lineage>
</organism>
<comment type="caution">
    <text evidence="6">The sequence shown here is derived from an EMBL/GenBank/DDBJ whole genome shotgun (WGS) entry which is preliminary data.</text>
</comment>
<dbReference type="InterPro" id="IPR009057">
    <property type="entry name" value="Homeodomain-like_sf"/>
</dbReference>
<comment type="similarity">
    <text evidence="1">Belongs to the SorC transcriptional regulatory family.</text>
</comment>
<evidence type="ECO:0000256" key="4">
    <source>
        <dbReference type="ARBA" id="ARBA00023163"/>
    </source>
</evidence>
<dbReference type="PANTHER" id="PTHR34294">
    <property type="entry name" value="TRANSCRIPTIONAL REGULATOR-RELATED"/>
    <property type="match status" value="1"/>
</dbReference>
<evidence type="ECO:0000259" key="5">
    <source>
        <dbReference type="PROSITE" id="PS50943"/>
    </source>
</evidence>
<keyword evidence="3" id="KW-0238">DNA-binding</keyword>
<dbReference type="RefSeq" id="WP_201310473.1">
    <property type="nucleotide sequence ID" value="NZ_BLYI01000027.1"/>
</dbReference>
<reference evidence="6" key="1">
    <citation type="submission" date="2020-06" db="EMBL/GenBank/DDBJ databases">
        <title>Characterization of fructooligosaccharide metabolism and fructooligosaccharide-degrading enzymes in human commensal butyrate producers.</title>
        <authorList>
            <person name="Tanno H."/>
            <person name="Fujii T."/>
            <person name="Hirano K."/>
            <person name="Maeno S."/>
            <person name="Tonozuka T."/>
            <person name="Sakamoto M."/>
            <person name="Ohkuma M."/>
            <person name="Tochio T."/>
            <person name="Endo A."/>
        </authorList>
    </citation>
    <scope>NUCLEOTIDE SEQUENCE</scope>
    <source>
        <strain evidence="6">JCM 17466</strain>
    </source>
</reference>
<protein>
    <submittedName>
        <fullName evidence="6">DeoR family transcriptional regulator</fullName>
    </submittedName>
</protein>
<keyword evidence="7" id="KW-1185">Reference proteome</keyword>
<dbReference type="SUPFAM" id="SSF100950">
    <property type="entry name" value="NagB/RpiA/CoA transferase-like"/>
    <property type="match status" value="1"/>
</dbReference>